<gene>
    <name evidence="3" type="ORF">MGAL_10B079355</name>
</gene>
<organism evidence="3 4">
    <name type="scientific">Mytilus galloprovincialis</name>
    <name type="common">Mediterranean mussel</name>
    <dbReference type="NCBI Taxonomy" id="29158"/>
    <lineage>
        <taxon>Eukaryota</taxon>
        <taxon>Metazoa</taxon>
        <taxon>Spiralia</taxon>
        <taxon>Lophotrochozoa</taxon>
        <taxon>Mollusca</taxon>
        <taxon>Bivalvia</taxon>
        <taxon>Autobranchia</taxon>
        <taxon>Pteriomorphia</taxon>
        <taxon>Mytilida</taxon>
        <taxon>Mytiloidea</taxon>
        <taxon>Mytilidae</taxon>
        <taxon>Mytilinae</taxon>
        <taxon>Mytilus</taxon>
    </lineage>
</organism>
<keyword evidence="4" id="KW-1185">Reference proteome</keyword>
<reference evidence="3" key="1">
    <citation type="submission" date="2018-11" db="EMBL/GenBank/DDBJ databases">
        <authorList>
            <person name="Alioto T."/>
            <person name="Alioto T."/>
        </authorList>
    </citation>
    <scope>NUCLEOTIDE SEQUENCE</scope>
</reference>
<feature type="signal peptide" evidence="2">
    <location>
        <begin position="1"/>
        <end position="17"/>
    </location>
</feature>
<evidence type="ECO:0000256" key="1">
    <source>
        <dbReference type="SAM" id="Coils"/>
    </source>
</evidence>
<evidence type="ECO:0000256" key="2">
    <source>
        <dbReference type="SAM" id="SignalP"/>
    </source>
</evidence>
<feature type="coiled-coil region" evidence="1">
    <location>
        <begin position="95"/>
        <end position="143"/>
    </location>
</feature>
<keyword evidence="1" id="KW-0175">Coiled coil</keyword>
<dbReference type="OrthoDB" id="10395789at2759"/>
<comment type="caution">
    <text evidence="3">The sequence shown here is derived from an EMBL/GenBank/DDBJ whole genome shotgun (WGS) entry which is preliminary data.</text>
</comment>
<protein>
    <recommendedName>
        <fullName evidence="5">C1q domain-containing protein</fullName>
    </recommendedName>
</protein>
<evidence type="ECO:0000313" key="3">
    <source>
        <dbReference type="EMBL" id="VDI32015.1"/>
    </source>
</evidence>
<dbReference type="Proteomes" id="UP000596742">
    <property type="component" value="Unassembled WGS sequence"/>
</dbReference>
<sequence>MLRVLLYVSICLRFGDGFLLETNTQKADNLTGSNKQCVTLNEFYEAKKEQQYDLNVLSHKMERMKSDSEKTLTLLTSQIQQKLLSMENSFKVNGQKNETDELQQLHQINRELQNRFTKLQKNFDNLQTKYKVIENELLQSRNTTSKLSVEVQTLQQLKTVQQLQDLNGLKLEMQSISKQTHSLAVNQQARNQDFLALYNQTTENQIQQECFYKPNNGVPSKYKGNDKKLAQTYISNNAHYDTGTATAVVELQLGDKVWVRYDNGRVDSSGTCMTIVKLM</sequence>
<name>A0A8B6EB38_MYTGA</name>
<feature type="chain" id="PRO_5032323542" description="C1q domain-containing protein" evidence="2">
    <location>
        <begin position="18"/>
        <end position="279"/>
    </location>
</feature>
<dbReference type="AlphaFoldDB" id="A0A8B6EB38"/>
<evidence type="ECO:0000313" key="4">
    <source>
        <dbReference type="Proteomes" id="UP000596742"/>
    </source>
</evidence>
<dbReference type="EMBL" id="UYJE01004856">
    <property type="protein sequence ID" value="VDI32015.1"/>
    <property type="molecule type" value="Genomic_DNA"/>
</dbReference>
<accession>A0A8B6EB38</accession>
<evidence type="ECO:0008006" key="5">
    <source>
        <dbReference type="Google" id="ProtNLM"/>
    </source>
</evidence>
<proteinExistence type="predicted"/>
<keyword evidence="2" id="KW-0732">Signal</keyword>